<dbReference type="HAMAP" id="MF_01219">
    <property type="entry name" value="PyrR"/>
    <property type="match status" value="1"/>
</dbReference>
<dbReference type="Gene3D" id="3.40.50.2020">
    <property type="match status" value="1"/>
</dbReference>
<comment type="function">
    <text evidence="7 10">Regulates transcriptional attenuation of the pyrimidine nucleotide (pyr) operon by binding in a uridine-dependent manner to specific sites on pyr mRNA. This disrupts an antiterminator hairpin in the RNA and favors formation of a downstream transcription terminator, leading to a reduced expression of downstream genes.</text>
</comment>
<evidence type="ECO:0000256" key="2">
    <source>
        <dbReference type="ARBA" id="ARBA00022472"/>
    </source>
</evidence>
<dbReference type="Pfam" id="PF00156">
    <property type="entry name" value="Pribosyltran"/>
    <property type="match status" value="1"/>
</dbReference>
<organism evidence="11 12">
    <name type="scientific">Staphylococcus nepalensis</name>
    <dbReference type="NCBI Taxonomy" id="214473"/>
    <lineage>
        <taxon>Bacteria</taxon>
        <taxon>Bacillati</taxon>
        <taxon>Bacillota</taxon>
        <taxon>Bacilli</taxon>
        <taxon>Bacillales</taxon>
        <taxon>Staphylococcaceae</taxon>
        <taxon>Staphylococcus</taxon>
    </lineage>
</organism>
<dbReference type="NCBIfam" id="NF003548">
    <property type="entry name" value="PRK05205.1-4"/>
    <property type="match status" value="1"/>
</dbReference>
<evidence type="ECO:0000313" key="12">
    <source>
        <dbReference type="Proteomes" id="UP000254412"/>
    </source>
</evidence>
<dbReference type="CDD" id="cd06223">
    <property type="entry name" value="PRTases_typeI"/>
    <property type="match status" value="1"/>
</dbReference>
<dbReference type="RefSeq" id="WP_103372930.1">
    <property type="nucleotide sequence ID" value="NZ_BMCF01000004.1"/>
</dbReference>
<evidence type="ECO:0000256" key="8">
    <source>
        <dbReference type="ARBA" id="ARBA00056018"/>
    </source>
</evidence>
<sequence length="175" mass="19725">MSERVIMDESAIQRTITRIAHEILEYNKGTDHLILLGIKTRGAFLAHRIQQKIEQIEEITVPTGTIDVTQFRDDLEQTTEQANEKTYEIGVSLTNQVVIIVDDVLYTGRTVRASLDAILQYARPKKIGLATLIDRGHRELPIRADFVGKNIPTAREEAVSVFLSEIDSRNAVVIE</sequence>
<evidence type="ECO:0000256" key="1">
    <source>
        <dbReference type="ARBA" id="ARBA00005565"/>
    </source>
</evidence>
<keyword evidence="10" id="KW-0694">RNA-binding</keyword>
<dbReference type="Proteomes" id="UP000254412">
    <property type="component" value="Unassembled WGS sequence"/>
</dbReference>
<dbReference type="EMBL" id="UHDS01000001">
    <property type="protein sequence ID" value="SUM55466.1"/>
    <property type="molecule type" value="Genomic_DNA"/>
</dbReference>
<dbReference type="GO" id="GO:0004845">
    <property type="term" value="F:uracil phosphoribosyltransferase activity"/>
    <property type="evidence" value="ECO:0007669"/>
    <property type="project" value="UniProtKB-UniRule"/>
</dbReference>
<dbReference type="InterPro" id="IPR000836">
    <property type="entry name" value="PRTase_dom"/>
</dbReference>
<evidence type="ECO:0000256" key="4">
    <source>
        <dbReference type="ARBA" id="ARBA00022679"/>
    </source>
</evidence>
<dbReference type="PANTHER" id="PTHR11608:SF0">
    <property type="entry name" value="BIFUNCTIONAL PROTEIN PYRR"/>
    <property type="match status" value="1"/>
</dbReference>
<evidence type="ECO:0000256" key="5">
    <source>
        <dbReference type="ARBA" id="ARBA00023015"/>
    </source>
</evidence>
<evidence type="ECO:0000256" key="3">
    <source>
        <dbReference type="ARBA" id="ARBA00022676"/>
    </source>
</evidence>
<keyword evidence="4 10" id="KW-0808">Transferase</keyword>
<comment type="similarity">
    <text evidence="1 10">Belongs to the purine/pyrimidine phosphoribosyltransferase family. PyrR subfamily.</text>
</comment>
<proteinExistence type="inferred from homology"/>
<reference evidence="11 12" key="1">
    <citation type="submission" date="2018-06" db="EMBL/GenBank/DDBJ databases">
        <authorList>
            <consortium name="Pathogen Informatics"/>
            <person name="Doyle S."/>
        </authorList>
    </citation>
    <scope>NUCLEOTIDE SEQUENCE [LARGE SCALE GENOMIC DNA]</scope>
    <source>
        <strain evidence="11 12">NCTC13834</strain>
    </source>
</reference>
<dbReference type="GO" id="GO:0003723">
    <property type="term" value="F:RNA binding"/>
    <property type="evidence" value="ECO:0007669"/>
    <property type="project" value="UniProtKB-UniRule"/>
</dbReference>
<dbReference type="InterPro" id="IPR023050">
    <property type="entry name" value="PyrR"/>
</dbReference>
<evidence type="ECO:0000256" key="10">
    <source>
        <dbReference type="HAMAP-Rule" id="MF_01219"/>
    </source>
</evidence>
<dbReference type="NCBIfam" id="NF003549">
    <property type="entry name" value="PRK05205.1-5"/>
    <property type="match status" value="1"/>
</dbReference>
<protein>
    <recommendedName>
        <fullName evidence="10">Bifunctional protein PyrR</fullName>
    </recommendedName>
    <domain>
        <recommendedName>
            <fullName evidence="10">Pyrimidine operon regulatory protein</fullName>
        </recommendedName>
    </domain>
    <domain>
        <recommendedName>
            <fullName evidence="10">Uracil phosphoribosyltransferase</fullName>
            <shortName evidence="10">UPRTase</shortName>
            <ecNumber evidence="10">2.4.2.9</ecNumber>
        </recommendedName>
    </domain>
</protein>
<evidence type="ECO:0000256" key="7">
    <source>
        <dbReference type="ARBA" id="ARBA00053556"/>
    </source>
</evidence>
<keyword evidence="6 10" id="KW-0804">Transcription</keyword>
<comment type="subunit">
    <text evidence="9 10">Homodimer and homohexamer; in equilibrium.</text>
</comment>
<evidence type="ECO:0000313" key="11">
    <source>
        <dbReference type="EMBL" id="SUM55466.1"/>
    </source>
</evidence>
<keyword evidence="5 10" id="KW-0805">Transcription regulation</keyword>
<name>A0A380GM18_9STAP</name>
<dbReference type="NCBIfam" id="NF003546">
    <property type="entry name" value="PRK05205.1-2"/>
    <property type="match status" value="1"/>
</dbReference>
<dbReference type="InterPro" id="IPR029057">
    <property type="entry name" value="PRTase-like"/>
</dbReference>
<feature type="short sequence motif" description="PRPP-binding" evidence="10">
    <location>
        <begin position="98"/>
        <end position="110"/>
    </location>
</feature>
<keyword evidence="2 10" id="KW-0806">Transcription termination</keyword>
<dbReference type="AlphaFoldDB" id="A0A380GM18"/>
<dbReference type="EC" id="2.4.2.9" evidence="10"/>
<dbReference type="InterPro" id="IPR050137">
    <property type="entry name" value="PyrR_bifunctional"/>
</dbReference>
<comment type="function">
    <text evidence="8 10">Also displays a weak uracil phosphoribosyltransferase activity which is not physiologically significant.</text>
</comment>
<gene>
    <name evidence="10 11" type="primary">pyrR</name>
    <name evidence="11" type="ORF">NCTC13834_01830</name>
</gene>
<evidence type="ECO:0000256" key="6">
    <source>
        <dbReference type="ARBA" id="ARBA00023163"/>
    </source>
</evidence>
<dbReference type="GO" id="GO:0006353">
    <property type="term" value="P:DNA-templated transcription termination"/>
    <property type="evidence" value="ECO:0007669"/>
    <property type="project" value="UniProtKB-UniRule"/>
</dbReference>
<accession>A0A380GM18</accession>
<comment type="catalytic activity">
    <reaction evidence="10">
        <text>UMP + diphosphate = 5-phospho-alpha-D-ribose 1-diphosphate + uracil</text>
        <dbReference type="Rhea" id="RHEA:13017"/>
        <dbReference type="ChEBI" id="CHEBI:17568"/>
        <dbReference type="ChEBI" id="CHEBI:33019"/>
        <dbReference type="ChEBI" id="CHEBI:57865"/>
        <dbReference type="ChEBI" id="CHEBI:58017"/>
        <dbReference type="EC" id="2.4.2.9"/>
    </reaction>
</comment>
<dbReference type="FunFam" id="3.40.50.2020:FF:000020">
    <property type="entry name" value="Bifunctional protein PyrR"/>
    <property type="match status" value="1"/>
</dbReference>
<dbReference type="SUPFAM" id="SSF53271">
    <property type="entry name" value="PRTase-like"/>
    <property type="match status" value="1"/>
</dbReference>
<keyword evidence="3 10" id="KW-0328">Glycosyltransferase</keyword>
<dbReference type="PANTHER" id="PTHR11608">
    <property type="entry name" value="BIFUNCTIONAL PROTEIN PYRR"/>
    <property type="match status" value="1"/>
</dbReference>
<evidence type="ECO:0000256" key="9">
    <source>
        <dbReference type="ARBA" id="ARBA00063792"/>
    </source>
</evidence>